<keyword evidence="1" id="KW-1133">Transmembrane helix</keyword>
<evidence type="ECO:0000313" key="2">
    <source>
        <dbReference type="EMBL" id="TBW22868.1"/>
    </source>
</evidence>
<evidence type="ECO:0000313" key="3">
    <source>
        <dbReference type="Proteomes" id="UP000293036"/>
    </source>
</evidence>
<reference evidence="2 3" key="1">
    <citation type="submission" date="2019-02" db="EMBL/GenBank/DDBJ databases">
        <title>Arcanobacterium bovis sp. nov., isolated from the milk of a cow with mastitis.</title>
        <authorList>
            <person name="Sammra O."/>
            <person name="Foster G."/>
            <person name="Hassan A."/>
            <person name="Alssahen M."/>
            <person name="Laemmler C."/>
            <person name="Borowiak M."/>
            <person name="Malorny B."/>
            <person name="Abdulmawjood A."/>
        </authorList>
    </citation>
    <scope>NUCLEOTIDE SEQUENCE [LARGE SCALE GENOMIC DNA]</scope>
    <source>
        <strain evidence="2 3">C605018/01/1</strain>
    </source>
</reference>
<accession>A0A4Q9V2R8</accession>
<comment type="caution">
    <text evidence="2">The sequence shown here is derived from an EMBL/GenBank/DDBJ whole genome shotgun (WGS) entry which is preliminary data.</text>
</comment>
<feature type="transmembrane region" description="Helical" evidence="1">
    <location>
        <begin position="152"/>
        <end position="171"/>
    </location>
</feature>
<feature type="transmembrane region" description="Helical" evidence="1">
    <location>
        <begin position="178"/>
        <end position="195"/>
    </location>
</feature>
<feature type="transmembrane region" description="Helical" evidence="1">
    <location>
        <begin position="201"/>
        <end position="222"/>
    </location>
</feature>
<dbReference type="EMBL" id="SJDT01000002">
    <property type="protein sequence ID" value="TBW22868.1"/>
    <property type="molecule type" value="Genomic_DNA"/>
</dbReference>
<dbReference type="AlphaFoldDB" id="A0A4Q9V2R8"/>
<name>A0A4Q9V2R8_9ACTO</name>
<organism evidence="2 3">
    <name type="scientific">Arcanobacterium bovis</name>
    <dbReference type="NCBI Taxonomy" id="2529275"/>
    <lineage>
        <taxon>Bacteria</taxon>
        <taxon>Bacillati</taxon>
        <taxon>Actinomycetota</taxon>
        <taxon>Actinomycetes</taxon>
        <taxon>Actinomycetales</taxon>
        <taxon>Actinomycetaceae</taxon>
        <taxon>Arcanobacterium</taxon>
    </lineage>
</organism>
<sequence length="375" mass="42289">MRLVLRQSFQVQRSGRYAPYIMHSGYDVERFESLLRLASDAVEARDFLGARDYVAAGLDVLLEEEKQPRNLVASLEDLMVFLEGLAQGKVGADRGLAAWFKLTHWWRAKNSLGAPMGSGVEKFTWGHAAFCMLFIGINVVGAIIAYGTRSVFPVLGLFNLYFVIFASAAYLSTYVKRYLLWGASGILGYFIWSAIPQEMSGIRYTMCAGAFVGGLACFGIVYERVFRKSNSFGAMGRIWVRQVSKKRFDVVVENEFFEVVDRFTITKFKAFFEPIMAFSLTADLDTVTCMNGDLCDDSWFQIYPALTANRVKGWGRNLVPKDWKDSYETSQGMDEVDFEKYFSTLDVSLIPPGVESNPRLAYSAYADDAKPKHKQ</sequence>
<keyword evidence="1" id="KW-0812">Transmembrane</keyword>
<dbReference type="OrthoDB" id="3269408at2"/>
<keyword evidence="1" id="KW-0472">Membrane</keyword>
<feature type="transmembrane region" description="Helical" evidence="1">
    <location>
        <begin position="125"/>
        <end position="146"/>
    </location>
</feature>
<dbReference type="Proteomes" id="UP000293036">
    <property type="component" value="Unassembled WGS sequence"/>
</dbReference>
<protein>
    <submittedName>
        <fullName evidence="2">Uncharacterized protein</fullName>
    </submittedName>
</protein>
<gene>
    <name evidence="2" type="ORF">EZJ44_02935</name>
</gene>
<keyword evidence="3" id="KW-1185">Reference proteome</keyword>
<evidence type="ECO:0000256" key="1">
    <source>
        <dbReference type="SAM" id="Phobius"/>
    </source>
</evidence>
<dbReference type="RefSeq" id="WP_131279948.1">
    <property type="nucleotide sequence ID" value="NZ_JBHSLR010000009.1"/>
</dbReference>
<proteinExistence type="predicted"/>